<sequence length="61" mass="7317">MSSYDITNQPRNEIKDLRDVNTQLHQENLGLKIRIISMREKLQELLDELELAHEALRREMK</sequence>
<accession>A0A6J5PR25</accession>
<dbReference type="EMBL" id="LR797330">
    <property type="protein sequence ID" value="CAB4203261.1"/>
    <property type="molecule type" value="Genomic_DNA"/>
</dbReference>
<gene>
    <name evidence="2" type="ORF">UFOVP1111_4</name>
    <name evidence="3" type="ORF">UFOVP1380_9</name>
    <name evidence="1" type="ORF">UFOVP943_9</name>
</gene>
<evidence type="ECO:0000313" key="2">
    <source>
        <dbReference type="EMBL" id="CAB4183770.1"/>
    </source>
</evidence>
<protein>
    <submittedName>
        <fullName evidence="1">Uncharacterized protein</fullName>
    </submittedName>
</protein>
<proteinExistence type="predicted"/>
<dbReference type="EMBL" id="LR797058">
    <property type="protein sequence ID" value="CAB4183770.1"/>
    <property type="molecule type" value="Genomic_DNA"/>
</dbReference>
<evidence type="ECO:0000313" key="1">
    <source>
        <dbReference type="EMBL" id="CAB4173427.1"/>
    </source>
</evidence>
<reference evidence="1" key="1">
    <citation type="submission" date="2020-05" db="EMBL/GenBank/DDBJ databases">
        <authorList>
            <person name="Chiriac C."/>
            <person name="Salcher M."/>
            <person name="Ghai R."/>
            <person name="Kavagutti S V."/>
        </authorList>
    </citation>
    <scope>NUCLEOTIDE SEQUENCE</scope>
</reference>
<organism evidence="1">
    <name type="scientific">uncultured Caudovirales phage</name>
    <dbReference type="NCBI Taxonomy" id="2100421"/>
    <lineage>
        <taxon>Viruses</taxon>
        <taxon>Duplodnaviria</taxon>
        <taxon>Heunggongvirae</taxon>
        <taxon>Uroviricota</taxon>
        <taxon>Caudoviricetes</taxon>
        <taxon>Peduoviridae</taxon>
        <taxon>Maltschvirus</taxon>
        <taxon>Maltschvirus maltsch</taxon>
    </lineage>
</organism>
<name>A0A6J5PR25_9CAUD</name>
<evidence type="ECO:0000313" key="3">
    <source>
        <dbReference type="EMBL" id="CAB4203261.1"/>
    </source>
</evidence>
<dbReference type="EMBL" id="LR796901">
    <property type="protein sequence ID" value="CAB4173427.1"/>
    <property type="molecule type" value="Genomic_DNA"/>
</dbReference>